<gene>
    <name evidence="5" type="ORF">TRAES_3BF078500130CFD_c1</name>
</gene>
<evidence type="ECO:0000313" key="5">
    <source>
        <dbReference type="EMBL" id="CDM80895.1"/>
    </source>
</evidence>
<reference evidence="5" key="1">
    <citation type="journal article" date="2014" name="Science">
        <title>Structural and functional partitioning of bread wheat chromosome 3B.</title>
        <authorList>
            <person name="Choulet F."/>
            <person name="Alberti A."/>
            <person name="Theil S."/>
            <person name="Glover N."/>
            <person name="Barbe V."/>
            <person name="Daron J."/>
            <person name="Pingault L."/>
            <person name="Sourdille P."/>
            <person name="Couloux A."/>
            <person name="Paux E."/>
            <person name="Leroy P."/>
            <person name="Mangenot S."/>
            <person name="Guilhot N."/>
            <person name="Le Gouis J."/>
            <person name="Balfourier F."/>
            <person name="Alaux M."/>
            <person name="Jamilloux V."/>
            <person name="Poulain J."/>
            <person name="Durand C."/>
            <person name="Bellec A."/>
            <person name="Gaspin C."/>
            <person name="Safar J."/>
            <person name="Dolezel J."/>
            <person name="Rogers J."/>
            <person name="Vandepoele K."/>
            <person name="Aury J.M."/>
            <person name="Mayer K."/>
            <person name="Berges H."/>
            <person name="Quesneville H."/>
            <person name="Wincker P."/>
            <person name="Feuillet C."/>
        </authorList>
    </citation>
    <scope>NUCLEOTIDE SEQUENCE</scope>
</reference>
<feature type="signal peptide" evidence="3">
    <location>
        <begin position="1"/>
        <end position="22"/>
    </location>
</feature>
<keyword evidence="2 3" id="KW-0732">Signal</keyword>
<dbReference type="HOGENOM" id="CLU_1868896_0_0_1"/>
<dbReference type="GO" id="GO:0016020">
    <property type="term" value="C:membrane"/>
    <property type="evidence" value="ECO:0007669"/>
    <property type="project" value="UniProtKB-SubCell"/>
</dbReference>
<feature type="chain" id="PRO_5009743697" description="Wall-associated receptor kinase galacturonan-binding domain-containing protein" evidence="3">
    <location>
        <begin position="23"/>
        <end position="137"/>
    </location>
</feature>
<evidence type="ECO:0000256" key="2">
    <source>
        <dbReference type="ARBA" id="ARBA00022729"/>
    </source>
</evidence>
<dbReference type="EMBL" id="HG670306">
    <property type="protein sequence ID" value="CDM80895.1"/>
    <property type="molecule type" value="Genomic_DNA"/>
</dbReference>
<proteinExistence type="predicted"/>
<dbReference type="InterPro" id="IPR025287">
    <property type="entry name" value="WAK_GUB"/>
</dbReference>
<dbReference type="PANTHER" id="PTHR33138:SF24">
    <property type="entry name" value="WALL-ASSOCIATED RECEPTOR KINASE GALACTURONAN-BINDING DOMAIN-CONTAINING PROTEIN"/>
    <property type="match status" value="1"/>
</dbReference>
<comment type="subcellular location">
    <subcellularLocation>
        <location evidence="1">Membrane</location>
        <topology evidence="1">Single-pass membrane protein</topology>
    </subcellularLocation>
</comment>
<evidence type="ECO:0000256" key="1">
    <source>
        <dbReference type="ARBA" id="ARBA00004167"/>
    </source>
</evidence>
<protein>
    <recommendedName>
        <fullName evidence="4">Wall-associated receptor kinase galacturonan-binding domain-containing protein</fullName>
    </recommendedName>
</protein>
<accession>A0A077RVD3</accession>
<sequence>MYPTSLLPILFSLFLLHQRTHAECEPVTCGELPIKYPFWLGGPSYPSNSSCGHPAFELRCTGNSTSTTWALWNARNKALIEGKVFKQPADLVYKMIIFLQLWKPLGRRQDQGRTGALIASLRVQCNRLLVETRRNNT</sequence>
<dbReference type="GO" id="GO:0030247">
    <property type="term" value="F:polysaccharide binding"/>
    <property type="evidence" value="ECO:0007669"/>
    <property type="project" value="InterPro"/>
</dbReference>
<evidence type="ECO:0000256" key="3">
    <source>
        <dbReference type="SAM" id="SignalP"/>
    </source>
</evidence>
<name>A0A077RVD3_WHEAT</name>
<organism evidence="5">
    <name type="scientific">Triticum aestivum</name>
    <name type="common">Wheat</name>
    <dbReference type="NCBI Taxonomy" id="4565"/>
    <lineage>
        <taxon>Eukaryota</taxon>
        <taxon>Viridiplantae</taxon>
        <taxon>Streptophyta</taxon>
        <taxon>Embryophyta</taxon>
        <taxon>Tracheophyta</taxon>
        <taxon>Spermatophyta</taxon>
        <taxon>Magnoliopsida</taxon>
        <taxon>Liliopsida</taxon>
        <taxon>Poales</taxon>
        <taxon>Poaceae</taxon>
        <taxon>BOP clade</taxon>
        <taxon>Pooideae</taxon>
        <taxon>Triticodae</taxon>
        <taxon>Triticeae</taxon>
        <taxon>Triticinae</taxon>
        <taxon>Triticum</taxon>
    </lineage>
</organism>
<dbReference type="Pfam" id="PF13947">
    <property type="entry name" value="GUB_WAK_bind"/>
    <property type="match status" value="1"/>
</dbReference>
<feature type="domain" description="Wall-associated receptor kinase galacturonan-binding" evidence="4">
    <location>
        <begin position="24"/>
        <end position="71"/>
    </location>
</feature>
<evidence type="ECO:0000259" key="4">
    <source>
        <dbReference type="Pfam" id="PF13947"/>
    </source>
</evidence>
<dbReference type="PANTHER" id="PTHR33138">
    <property type="entry name" value="OS01G0690200 PROTEIN"/>
    <property type="match status" value="1"/>
</dbReference>
<dbReference type="AlphaFoldDB" id="A0A077RVD3"/>